<dbReference type="Proteomes" id="UP000281549">
    <property type="component" value="Unassembled WGS sequence"/>
</dbReference>
<sequence length="620" mass="68941">MNLPLNNDILFQNQSVLSNPGTSMDPLQLPSMLISKSKINMNLPLRNDEFCEYQPVLSNLEESMDPLQHSSSSASKTTIAKCKNSRGKQTGPQNPRKNKMENYFKSRTAFECGEGSENPELEMRSGERGEPIIYQRNRVDRDIDIDSSSNREEQSKRDKGKIVVNEESEGEETMRFHELKQDDTEGVSKEKGAGKGGDEGGVDVMMGPEFKFNQIETDVEEGVVKEHGGVAERTKSNFNNLMLEDDEGGVDELMEVKKRGVKEQGGVVERDLDIMKFEVDEGGVNVLMSPQFGPNDIEIEKGGVMGKDNEKGGVVVETRLQFKRIGNEAEIKEGGVMGNYDEGGVDVVMGPEFEQIDIEIEEGGVTGKDNETGGVDVKNAIKFNMIGDDMEIEEGGVMGKDKRKGSVMGKDSERGGNVDSNLFFGLPKRNIKRGEGSVRKRKNSYQFIPNHEDESSINSFFSRRKRSRFNFVIDEEQANENEILENVNESRVYQNEMLQNESQFRVNQSQNQSHINPSFSINENINGGEGRVQSSVSGDQGGIQIENNQSQGDEGGVNNEQFFNFKNLITKESILVNIKNMALGKAPGTDGLMAEVYYYGGDAVAEALYELFSQISDLKC</sequence>
<accession>A0A4P9YB18</accession>
<evidence type="ECO:0000313" key="2">
    <source>
        <dbReference type="EMBL" id="RKP16396.1"/>
    </source>
</evidence>
<reference evidence="3" key="1">
    <citation type="journal article" date="2018" name="Nat. Microbiol.">
        <title>Leveraging single-cell genomics to expand the fungal tree of life.</title>
        <authorList>
            <person name="Ahrendt S.R."/>
            <person name="Quandt C.A."/>
            <person name="Ciobanu D."/>
            <person name="Clum A."/>
            <person name="Salamov A."/>
            <person name="Andreopoulos B."/>
            <person name="Cheng J.F."/>
            <person name="Woyke T."/>
            <person name="Pelin A."/>
            <person name="Henrissat B."/>
            <person name="Reynolds N.K."/>
            <person name="Benny G.L."/>
            <person name="Smith M.E."/>
            <person name="James T.Y."/>
            <person name="Grigoriev I.V."/>
        </authorList>
    </citation>
    <scope>NUCLEOTIDE SEQUENCE [LARGE SCALE GENOMIC DNA]</scope>
    <source>
        <strain evidence="3">CSF55</strain>
    </source>
</reference>
<evidence type="ECO:0000313" key="3">
    <source>
        <dbReference type="Proteomes" id="UP000281549"/>
    </source>
</evidence>
<feature type="non-terminal residue" evidence="2">
    <location>
        <position position="620"/>
    </location>
</feature>
<dbReference type="EMBL" id="ML006595">
    <property type="protein sequence ID" value="RKP16396.1"/>
    <property type="molecule type" value="Genomic_DNA"/>
</dbReference>
<organism evidence="2 3">
    <name type="scientific">Rozella allomycis (strain CSF55)</name>
    <dbReference type="NCBI Taxonomy" id="988480"/>
    <lineage>
        <taxon>Eukaryota</taxon>
        <taxon>Fungi</taxon>
        <taxon>Fungi incertae sedis</taxon>
        <taxon>Cryptomycota</taxon>
        <taxon>Cryptomycota incertae sedis</taxon>
        <taxon>Rozella</taxon>
    </lineage>
</organism>
<name>A0A4P9YB18_ROZAC</name>
<feature type="compositionally biased region" description="Basic and acidic residues" evidence="1">
    <location>
        <begin position="172"/>
        <end position="198"/>
    </location>
</feature>
<proteinExistence type="predicted"/>
<feature type="region of interest" description="Disordered" evidence="1">
    <location>
        <begin position="65"/>
        <end position="203"/>
    </location>
</feature>
<feature type="compositionally biased region" description="Basic and acidic residues" evidence="1">
    <location>
        <begin position="121"/>
        <end position="130"/>
    </location>
</feature>
<protein>
    <submittedName>
        <fullName evidence="2">Uncharacterized protein</fullName>
    </submittedName>
</protein>
<evidence type="ECO:0000256" key="1">
    <source>
        <dbReference type="SAM" id="MobiDB-lite"/>
    </source>
</evidence>
<feature type="compositionally biased region" description="Polar residues" evidence="1">
    <location>
        <begin position="545"/>
        <end position="557"/>
    </location>
</feature>
<feature type="region of interest" description="Disordered" evidence="1">
    <location>
        <begin position="533"/>
        <end position="557"/>
    </location>
</feature>
<dbReference type="AlphaFoldDB" id="A0A4P9YB18"/>
<gene>
    <name evidence="2" type="ORF">ROZALSC1DRAFT_25329</name>
</gene>
<feature type="compositionally biased region" description="Basic and acidic residues" evidence="1">
    <location>
        <begin position="137"/>
        <end position="161"/>
    </location>
</feature>